<evidence type="ECO:0008006" key="13">
    <source>
        <dbReference type="Google" id="ProtNLM"/>
    </source>
</evidence>
<dbReference type="PANTHER" id="PTHR24286">
    <property type="entry name" value="CYTOCHROME P450 26"/>
    <property type="match status" value="1"/>
</dbReference>
<dbReference type="InterPro" id="IPR002401">
    <property type="entry name" value="Cyt_P450_E_grp-I"/>
</dbReference>
<dbReference type="AlphaFoldDB" id="W1Q0U8"/>
<dbReference type="GO" id="GO:0020037">
    <property type="term" value="F:heme binding"/>
    <property type="evidence" value="ECO:0007669"/>
    <property type="project" value="InterPro"/>
</dbReference>
<keyword evidence="10" id="KW-0472">Membrane</keyword>
<evidence type="ECO:0000256" key="2">
    <source>
        <dbReference type="ARBA" id="ARBA00010617"/>
    </source>
</evidence>
<evidence type="ECO:0000256" key="7">
    <source>
        <dbReference type="ARBA" id="ARBA00023033"/>
    </source>
</evidence>
<organism evidence="11 12">
    <name type="scientific">Amborella trichopoda</name>
    <dbReference type="NCBI Taxonomy" id="13333"/>
    <lineage>
        <taxon>Eukaryota</taxon>
        <taxon>Viridiplantae</taxon>
        <taxon>Streptophyta</taxon>
        <taxon>Embryophyta</taxon>
        <taxon>Tracheophyta</taxon>
        <taxon>Spermatophyta</taxon>
        <taxon>Magnoliopsida</taxon>
        <taxon>Amborellales</taxon>
        <taxon>Amborellaceae</taxon>
        <taxon>Amborella</taxon>
    </lineage>
</organism>
<dbReference type="STRING" id="13333.W1Q0U8"/>
<dbReference type="SUPFAM" id="SSF48264">
    <property type="entry name" value="Cytochrome P450"/>
    <property type="match status" value="2"/>
</dbReference>
<gene>
    <name evidence="11" type="ORF">AMTR_s00049p00152020</name>
</gene>
<keyword evidence="6 8" id="KW-0408">Iron</keyword>
<dbReference type="OMA" id="FTIVKEW"/>
<evidence type="ECO:0000256" key="5">
    <source>
        <dbReference type="ARBA" id="ARBA00023002"/>
    </source>
</evidence>
<evidence type="ECO:0000256" key="3">
    <source>
        <dbReference type="ARBA" id="ARBA00022617"/>
    </source>
</evidence>
<keyword evidence="5 9" id="KW-0560">Oxidoreductase</keyword>
<keyword evidence="10" id="KW-0812">Transmembrane</keyword>
<proteinExistence type="inferred from homology"/>
<evidence type="ECO:0000256" key="8">
    <source>
        <dbReference type="PIRSR" id="PIRSR602401-1"/>
    </source>
</evidence>
<evidence type="ECO:0000256" key="10">
    <source>
        <dbReference type="SAM" id="Phobius"/>
    </source>
</evidence>
<dbReference type="PROSITE" id="PS00086">
    <property type="entry name" value="CYTOCHROME_P450"/>
    <property type="match status" value="1"/>
</dbReference>
<name>W1Q0U8_AMBTC</name>
<feature type="binding site" description="axial binding residue" evidence="8">
    <location>
        <position position="510"/>
    </location>
    <ligand>
        <name>heme</name>
        <dbReference type="ChEBI" id="CHEBI:30413"/>
    </ligand>
    <ligandPart>
        <name>Fe</name>
        <dbReference type="ChEBI" id="CHEBI:18248"/>
    </ligandPart>
</feature>
<dbReference type="InterPro" id="IPR001128">
    <property type="entry name" value="Cyt_P450"/>
</dbReference>
<protein>
    <recommendedName>
        <fullName evidence="13">Cytochrome P450</fullName>
    </recommendedName>
</protein>
<keyword evidence="10" id="KW-1133">Transmembrane helix</keyword>
<feature type="transmembrane region" description="Helical" evidence="10">
    <location>
        <begin position="91"/>
        <end position="114"/>
    </location>
</feature>
<dbReference type="PRINTS" id="PR00385">
    <property type="entry name" value="P450"/>
</dbReference>
<keyword evidence="3 8" id="KW-0349">Heme</keyword>
<dbReference type="HOGENOM" id="CLU_415861_0_0_1"/>
<dbReference type="CDD" id="cd11043">
    <property type="entry name" value="CYP90-like"/>
    <property type="match status" value="1"/>
</dbReference>
<evidence type="ECO:0000256" key="9">
    <source>
        <dbReference type="RuleBase" id="RU000461"/>
    </source>
</evidence>
<dbReference type="GO" id="GO:0004497">
    <property type="term" value="F:monooxygenase activity"/>
    <property type="evidence" value="ECO:0000318"/>
    <property type="project" value="GO_Central"/>
</dbReference>
<dbReference type="InterPro" id="IPR036396">
    <property type="entry name" value="Cyt_P450_sf"/>
</dbReference>
<dbReference type="Gene3D" id="1.10.630.10">
    <property type="entry name" value="Cytochrome P450"/>
    <property type="match status" value="2"/>
</dbReference>
<evidence type="ECO:0000256" key="1">
    <source>
        <dbReference type="ARBA" id="ARBA00001971"/>
    </source>
</evidence>
<keyword evidence="7 9" id="KW-0503">Monooxygenase</keyword>
<dbReference type="GO" id="GO:0005506">
    <property type="term" value="F:iron ion binding"/>
    <property type="evidence" value="ECO:0007669"/>
    <property type="project" value="InterPro"/>
</dbReference>
<dbReference type="PANTHER" id="PTHR24286:SF384">
    <property type="entry name" value="P450, PUTATIVE (EUROFUNG)-RELATED"/>
    <property type="match status" value="1"/>
</dbReference>
<dbReference type="EMBL" id="KI392567">
    <property type="protein sequence ID" value="ERN13705.1"/>
    <property type="molecule type" value="Genomic_DNA"/>
</dbReference>
<evidence type="ECO:0000313" key="12">
    <source>
        <dbReference type="Proteomes" id="UP000017836"/>
    </source>
</evidence>
<comment type="cofactor">
    <cofactor evidence="1 8">
        <name>heme</name>
        <dbReference type="ChEBI" id="CHEBI:30413"/>
    </cofactor>
</comment>
<dbReference type="OrthoDB" id="3945418at2759"/>
<evidence type="ECO:0000313" key="11">
    <source>
        <dbReference type="EMBL" id="ERN13705.1"/>
    </source>
</evidence>
<reference evidence="12" key="1">
    <citation type="journal article" date="2013" name="Science">
        <title>The Amborella genome and the evolution of flowering plants.</title>
        <authorList>
            <consortium name="Amborella Genome Project"/>
        </authorList>
    </citation>
    <scope>NUCLEOTIDE SEQUENCE [LARGE SCALE GENOMIC DNA]</scope>
</reference>
<dbReference type="FunFam" id="1.10.630.10:FF:000022">
    <property type="entry name" value="Taxadiene 5-alpha hydroxylase"/>
    <property type="match status" value="1"/>
</dbReference>
<evidence type="ECO:0000256" key="6">
    <source>
        <dbReference type="ARBA" id="ARBA00023004"/>
    </source>
</evidence>
<keyword evidence="12" id="KW-1185">Reference proteome</keyword>
<dbReference type="Pfam" id="PF00067">
    <property type="entry name" value="p450"/>
    <property type="match status" value="2"/>
</dbReference>
<dbReference type="eggNOG" id="KOG0157">
    <property type="taxonomic scope" value="Eukaryota"/>
</dbReference>
<dbReference type="PRINTS" id="PR00463">
    <property type="entry name" value="EP450I"/>
</dbReference>
<accession>W1Q0U8</accession>
<dbReference type="Gramene" id="ERN13705">
    <property type="protein sequence ID" value="ERN13705"/>
    <property type="gene ID" value="AMTR_s00049p00152020"/>
</dbReference>
<sequence length="565" mass="64296">MKDRARSKTYCPIYSSLLITRGGYMSDTEVVNNILLLLFSGHDTSSSTILMVLKHMAEKPYFYEEILKGVGLLCVYNTYTGVGFEPVMEQGVMMLLSVLVIGFVTLMVVCRWWCCQHDQKGLKLPPGTMGWPLIGETLQFLGSNEGFIKEKTKKYKTEVFKTNFLGRPLAVFCGAAGNKFVFSNENRVLVTTWPPSVVRIFGTALNTTTGDDAKRTRKLLMAFLRPEALQKFISRMDLVAREHFRTHWDGKPVVKAYDMMKAYVFSLACSQFASIEREERRAELSALFTVMVKGLMSLDLKIPGTSHYKAKKAAVALKKELRKEMEERKVALSEGRSSPKQDLLSYLLTTADDQGGYMSDTEVVDNILLLLFSGHDTSSSTLLMVLKHLADKPNIYNEILREQREIAQSKNKEELLNWEDIRKMKYTWNAVCEVMRVSPVVGGTFRRAITDFNYAGFHIPKDWTLHWSAHTTHMTAEYFPEPEKFDPSRFEGKGPPPYTFVPFGGGPRMCPGLEFARAEMLVFLHNLVKNYKWELVFPNEKIHMEPLPAAAKGLPIHLHPHQQHS</sequence>
<dbReference type="Proteomes" id="UP000017836">
    <property type="component" value="Unassembled WGS sequence"/>
</dbReference>
<dbReference type="GO" id="GO:0016705">
    <property type="term" value="F:oxidoreductase activity, acting on paired donors, with incorporation or reduction of molecular oxygen"/>
    <property type="evidence" value="ECO:0007669"/>
    <property type="project" value="InterPro"/>
</dbReference>
<evidence type="ECO:0000256" key="4">
    <source>
        <dbReference type="ARBA" id="ARBA00022723"/>
    </source>
</evidence>
<keyword evidence="4 8" id="KW-0479">Metal-binding</keyword>
<comment type="similarity">
    <text evidence="2 9">Belongs to the cytochrome P450 family.</text>
</comment>
<dbReference type="InterPro" id="IPR017972">
    <property type="entry name" value="Cyt_P450_CS"/>
</dbReference>